<keyword evidence="4" id="KW-0346">Stress response</keyword>
<dbReference type="FunFam" id="1.10.10.10:FF:000057">
    <property type="entry name" value="Heat shock transcription factor 1"/>
    <property type="match status" value="1"/>
</dbReference>
<evidence type="ECO:0000259" key="10">
    <source>
        <dbReference type="PROSITE" id="PS00434"/>
    </source>
</evidence>
<accession>A0AAN9RU60</accession>
<dbReference type="PANTHER" id="PTHR10015:SF338">
    <property type="entry name" value="HEAT STRESS TRANSCRIPTION FACTOR A-2"/>
    <property type="match status" value="1"/>
</dbReference>
<sequence>MEGVGVKEEETVTCGVSDSSSSSSLSFSSPRPMEGLHDVGPPPFLTKIFDMVEDPSTDPIVSWSATRNSFVVWDSHKFSTLILPRYFKHSNFSSFIRQLNTYGFRKVDPDRWEFANEGFLAGQRHLLKTIKRRRNVSQNMQQRGGGGACVEVGEFGLEGELERLKRDRNILMAEVVRLRQQQLNSKDQLSAIEARLQATEKKQQQMMAFLAKALSNSSFMQQLVHKSPQSREVLGVEINRKRRLIASPSLENLQQDDPAALVDYPSNDQDLATMEPQIDTFFSPTFDSELRSEIKEPAPSSIPAEGSDFGSIGDTILEDFLNKNLVTGNPKDEVIIGDYPQVDDVPVEDLIENSDDWSEQLQDLVDHLDYLGSKP</sequence>
<dbReference type="AlphaFoldDB" id="A0AAN9RU60"/>
<dbReference type="Gene3D" id="1.10.10.10">
    <property type="entry name" value="Winged helix-like DNA-binding domain superfamily/Winged helix DNA-binding domain"/>
    <property type="match status" value="1"/>
</dbReference>
<dbReference type="PROSITE" id="PS00434">
    <property type="entry name" value="HSF_DOMAIN"/>
    <property type="match status" value="1"/>
</dbReference>
<feature type="compositionally biased region" description="Basic and acidic residues" evidence="9">
    <location>
        <begin position="1"/>
        <end position="10"/>
    </location>
</feature>
<dbReference type="GO" id="GO:0005634">
    <property type="term" value="C:nucleus"/>
    <property type="evidence" value="ECO:0007669"/>
    <property type="project" value="UniProtKB-SubCell"/>
</dbReference>
<dbReference type="GO" id="GO:0003700">
    <property type="term" value="F:DNA-binding transcription factor activity"/>
    <property type="evidence" value="ECO:0007669"/>
    <property type="project" value="InterPro"/>
</dbReference>
<dbReference type="EMBL" id="JAYMYS010000008">
    <property type="protein sequence ID" value="KAK7383335.1"/>
    <property type="molecule type" value="Genomic_DNA"/>
</dbReference>
<evidence type="ECO:0000256" key="8">
    <source>
        <dbReference type="ARBA" id="ARBA00061350"/>
    </source>
</evidence>
<comment type="subcellular location">
    <subcellularLocation>
        <location evidence="1">Nucleus</location>
    </subcellularLocation>
</comment>
<organism evidence="11 12">
    <name type="scientific">Psophocarpus tetragonolobus</name>
    <name type="common">Winged bean</name>
    <name type="synonym">Dolichos tetragonolobus</name>
    <dbReference type="NCBI Taxonomy" id="3891"/>
    <lineage>
        <taxon>Eukaryota</taxon>
        <taxon>Viridiplantae</taxon>
        <taxon>Streptophyta</taxon>
        <taxon>Embryophyta</taxon>
        <taxon>Tracheophyta</taxon>
        <taxon>Spermatophyta</taxon>
        <taxon>Magnoliopsida</taxon>
        <taxon>eudicotyledons</taxon>
        <taxon>Gunneridae</taxon>
        <taxon>Pentapetalae</taxon>
        <taxon>rosids</taxon>
        <taxon>fabids</taxon>
        <taxon>Fabales</taxon>
        <taxon>Fabaceae</taxon>
        <taxon>Papilionoideae</taxon>
        <taxon>50 kb inversion clade</taxon>
        <taxon>NPAAA clade</taxon>
        <taxon>indigoferoid/millettioid clade</taxon>
        <taxon>Phaseoleae</taxon>
        <taxon>Psophocarpus</taxon>
    </lineage>
</organism>
<comment type="caution">
    <text evidence="11">The sequence shown here is derived from an EMBL/GenBank/DDBJ whole genome shotgun (WGS) entry which is preliminary data.</text>
</comment>
<evidence type="ECO:0000256" key="7">
    <source>
        <dbReference type="ARBA" id="ARBA00023242"/>
    </source>
</evidence>
<evidence type="ECO:0000256" key="5">
    <source>
        <dbReference type="ARBA" id="ARBA00023125"/>
    </source>
</evidence>
<feature type="region of interest" description="Disordered" evidence="9">
    <location>
        <begin position="1"/>
        <end position="32"/>
    </location>
</feature>
<keyword evidence="6" id="KW-0804">Transcription</keyword>
<evidence type="ECO:0000256" key="3">
    <source>
        <dbReference type="ARBA" id="ARBA00023015"/>
    </source>
</evidence>
<keyword evidence="5" id="KW-0238">DNA-binding</keyword>
<feature type="compositionally biased region" description="Low complexity" evidence="9">
    <location>
        <begin position="12"/>
        <end position="29"/>
    </location>
</feature>
<dbReference type="InterPro" id="IPR036390">
    <property type="entry name" value="WH_DNA-bd_sf"/>
</dbReference>
<dbReference type="SMART" id="SM00415">
    <property type="entry name" value="HSF"/>
    <property type="match status" value="1"/>
</dbReference>
<proteinExistence type="inferred from homology"/>
<dbReference type="GO" id="GO:0006357">
    <property type="term" value="P:regulation of transcription by RNA polymerase II"/>
    <property type="evidence" value="ECO:0007669"/>
    <property type="project" value="TreeGrafter"/>
</dbReference>
<reference evidence="11 12" key="1">
    <citation type="submission" date="2024-01" db="EMBL/GenBank/DDBJ databases">
        <title>The genomes of 5 underutilized Papilionoideae crops provide insights into root nodulation and disease resistanc.</title>
        <authorList>
            <person name="Jiang F."/>
        </authorList>
    </citation>
    <scope>NUCLEOTIDE SEQUENCE [LARGE SCALE GENOMIC DNA]</scope>
    <source>
        <strain evidence="11">DUOXIRENSHENG_FW03</strain>
        <tissue evidence="11">Leaves</tissue>
    </source>
</reference>
<evidence type="ECO:0000256" key="2">
    <source>
        <dbReference type="ARBA" id="ARBA00022553"/>
    </source>
</evidence>
<dbReference type="GO" id="GO:0000978">
    <property type="term" value="F:RNA polymerase II cis-regulatory region sequence-specific DNA binding"/>
    <property type="evidence" value="ECO:0007669"/>
    <property type="project" value="TreeGrafter"/>
</dbReference>
<keyword evidence="3" id="KW-0805">Transcription regulation</keyword>
<evidence type="ECO:0000256" key="9">
    <source>
        <dbReference type="SAM" id="MobiDB-lite"/>
    </source>
</evidence>
<dbReference type="Pfam" id="PF00447">
    <property type="entry name" value="HSF_DNA-bind"/>
    <property type="match status" value="1"/>
</dbReference>
<dbReference type="GO" id="GO:0034605">
    <property type="term" value="P:cellular response to heat"/>
    <property type="evidence" value="ECO:0007669"/>
    <property type="project" value="TreeGrafter"/>
</dbReference>
<gene>
    <name evidence="11" type="ORF">VNO78_29012</name>
</gene>
<dbReference type="PRINTS" id="PR00056">
    <property type="entry name" value="HSFDOMAIN"/>
</dbReference>
<evidence type="ECO:0000256" key="4">
    <source>
        <dbReference type="ARBA" id="ARBA00023016"/>
    </source>
</evidence>
<keyword evidence="12" id="KW-1185">Reference proteome</keyword>
<dbReference type="InterPro" id="IPR000232">
    <property type="entry name" value="HSF_DNA-bd"/>
</dbReference>
<protein>
    <recommendedName>
        <fullName evidence="10">HSF-type DNA-binding domain-containing protein</fullName>
    </recommendedName>
</protein>
<dbReference type="SUPFAM" id="SSF46785">
    <property type="entry name" value="Winged helix' DNA-binding domain"/>
    <property type="match status" value="1"/>
</dbReference>
<evidence type="ECO:0000256" key="1">
    <source>
        <dbReference type="ARBA" id="ARBA00004123"/>
    </source>
</evidence>
<keyword evidence="7" id="KW-0539">Nucleus</keyword>
<dbReference type="InterPro" id="IPR036388">
    <property type="entry name" value="WH-like_DNA-bd_sf"/>
</dbReference>
<evidence type="ECO:0000256" key="6">
    <source>
        <dbReference type="ARBA" id="ARBA00023163"/>
    </source>
</evidence>
<feature type="domain" description="HSF-type DNA-binding" evidence="10">
    <location>
        <begin position="83"/>
        <end position="107"/>
    </location>
</feature>
<dbReference type="Proteomes" id="UP001386955">
    <property type="component" value="Unassembled WGS sequence"/>
</dbReference>
<evidence type="ECO:0000313" key="12">
    <source>
        <dbReference type="Proteomes" id="UP001386955"/>
    </source>
</evidence>
<dbReference type="PANTHER" id="PTHR10015">
    <property type="entry name" value="HEAT SHOCK TRANSCRIPTION FACTOR"/>
    <property type="match status" value="1"/>
</dbReference>
<evidence type="ECO:0000313" key="11">
    <source>
        <dbReference type="EMBL" id="KAK7383335.1"/>
    </source>
</evidence>
<name>A0AAN9RU60_PSOTE</name>
<keyword evidence="2" id="KW-0597">Phosphoprotein</keyword>
<comment type="similarity">
    <text evidence="8">Belongs to the HSF family. Class A subfamily.</text>
</comment>